<name>G0EFJ6_PYRF1</name>
<organism evidence="2 3">
    <name type="scientific">Pyrolobus fumarii (strain DSM 11204 / 1A)</name>
    <dbReference type="NCBI Taxonomy" id="694429"/>
    <lineage>
        <taxon>Archaea</taxon>
        <taxon>Thermoproteota</taxon>
        <taxon>Thermoprotei</taxon>
        <taxon>Desulfurococcales</taxon>
        <taxon>Pyrodictiaceae</taxon>
        <taxon>Pyrolobus</taxon>
    </lineage>
</organism>
<feature type="transmembrane region" description="Helical" evidence="1">
    <location>
        <begin position="27"/>
        <end position="48"/>
    </location>
</feature>
<dbReference type="InParanoid" id="G0EFJ6"/>
<dbReference type="EMBL" id="CP002838">
    <property type="protein sequence ID" value="AEM39020.1"/>
    <property type="molecule type" value="Genomic_DNA"/>
</dbReference>
<protein>
    <submittedName>
        <fullName evidence="2">Uncharacterized protein</fullName>
    </submittedName>
</protein>
<keyword evidence="1" id="KW-0812">Transmembrane</keyword>
<dbReference type="STRING" id="694429.Pyrfu_1155"/>
<evidence type="ECO:0000256" key="1">
    <source>
        <dbReference type="SAM" id="Phobius"/>
    </source>
</evidence>
<keyword evidence="1" id="KW-0472">Membrane</keyword>
<evidence type="ECO:0000313" key="2">
    <source>
        <dbReference type="EMBL" id="AEM39020.1"/>
    </source>
</evidence>
<feature type="transmembrane region" description="Helical" evidence="1">
    <location>
        <begin position="68"/>
        <end position="89"/>
    </location>
</feature>
<keyword evidence="1" id="KW-1133">Transmembrane helix</keyword>
<dbReference type="HOGENOM" id="CLU_1640027_0_0_2"/>
<sequence>MSIAESVQRPVVPIARYYGIISVLGKFLGYLAIGLKALFTIMLAYNAIVKLDVLTRANDVMTGIKAYVNEAVVPLVTLLALIFAIKILAKIFENEAKAVEEHIRERLIGELVLRGRLDLNEVKERYGFKNVSNILKLLQEGLDELGLRMTLDQTGNEVYLS</sequence>
<dbReference type="RefSeq" id="WP_014026697.1">
    <property type="nucleotide sequence ID" value="NC_015931.1"/>
</dbReference>
<evidence type="ECO:0000313" key="3">
    <source>
        <dbReference type="Proteomes" id="UP000001037"/>
    </source>
</evidence>
<accession>G0EFJ6</accession>
<dbReference type="Proteomes" id="UP000001037">
    <property type="component" value="Chromosome"/>
</dbReference>
<dbReference type="GeneID" id="11138338"/>
<keyword evidence="3" id="KW-1185">Reference proteome</keyword>
<dbReference type="AlphaFoldDB" id="G0EFJ6"/>
<gene>
    <name evidence="2" type="ordered locus">Pyrfu_1155</name>
</gene>
<dbReference type="KEGG" id="pfm:Pyrfu_1155"/>
<reference evidence="2 3" key="1">
    <citation type="journal article" date="2011" name="Stand. Genomic Sci.">
        <title>Complete genome sequence of the hyperthermophilic chemolithoautotroph Pyrolobus fumarii type strain (1A).</title>
        <authorList>
            <person name="Anderson I."/>
            <person name="Goker M."/>
            <person name="Nolan M."/>
            <person name="Lucas S."/>
            <person name="Hammon N."/>
            <person name="Deshpande S."/>
            <person name="Cheng J.F."/>
            <person name="Tapia R."/>
            <person name="Han C."/>
            <person name="Goodwin L."/>
            <person name="Pitluck S."/>
            <person name="Huntemann M."/>
            <person name="Liolios K."/>
            <person name="Ivanova N."/>
            <person name="Pagani I."/>
            <person name="Mavromatis K."/>
            <person name="Ovchinikova G."/>
            <person name="Pati A."/>
            <person name="Chen A."/>
            <person name="Palaniappan K."/>
            <person name="Land M."/>
            <person name="Hauser L."/>
            <person name="Brambilla E.M."/>
            <person name="Huber H."/>
            <person name="Yasawong M."/>
            <person name="Rohde M."/>
            <person name="Spring S."/>
            <person name="Abt B."/>
            <person name="Sikorski J."/>
            <person name="Wirth R."/>
            <person name="Detter J.C."/>
            <person name="Woyke T."/>
            <person name="Bristow J."/>
            <person name="Eisen J.A."/>
            <person name="Markowitz V."/>
            <person name="Hugenholtz P."/>
            <person name="Kyrpides N.C."/>
            <person name="Klenk H.P."/>
            <person name="Lapidus A."/>
        </authorList>
    </citation>
    <scope>NUCLEOTIDE SEQUENCE [LARGE SCALE GENOMIC DNA]</scope>
    <source>
        <strain evidence="3">DSM 11204 / 1A</strain>
    </source>
</reference>
<proteinExistence type="predicted"/>